<dbReference type="InterPro" id="IPR009293">
    <property type="entry name" value="UPF0478"/>
</dbReference>
<dbReference type="AlphaFoldDB" id="A0A559IGG3"/>
<proteinExistence type="predicted"/>
<dbReference type="Gene3D" id="1.10.287.950">
    <property type="entry name" value="Methyl-accepting chemotaxis protein"/>
    <property type="match status" value="1"/>
</dbReference>
<evidence type="ECO:0000256" key="1">
    <source>
        <dbReference type="SAM" id="Coils"/>
    </source>
</evidence>
<dbReference type="RefSeq" id="WP_144994325.1">
    <property type="nucleotide sequence ID" value="NZ_VNJK01000005.1"/>
</dbReference>
<dbReference type="PANTHER" id="PTHR40070:SF1">
    <property type="entry name" value="UPF0478 PROTEIN YTXG"/>
    <property type="match status" value="1"/>
</dbReference>
<feature type="compositionally biased region" description="Low complexity" evidence="2">
    <location>
        <begin position="137"/>
        <end position="147"/>
    </location>
</feature>
<name>A0A559IGG3_9BACL</name>
<dbReference type="Pfam" id="PF06103">
    <property type="entry name" value="DUF948"/>
    <property type="match status" value="1"/>
</dbReference>
<feature type="region of interest" description="Disordered" evidence="2">
    <location>
        <begin position="107"/>
        <end position="148"/>
    </location>
</feature>
<dbReference type="Proteomes" id="UP000318102">
    <property type="component" value="Unassembled WGS sequence"/>
</dbReference>
<accession>A0A559IGG3</accession>
<evidence type="ECO:0000313" key="3">
    <source>
        <dbReference type="EMBL" id="TVX86759.1"/>
    </source>
</evidence>
<dbReference type="PANTHER" id="PTHR40070">
    <property type="entry name" value="UPF0478 PROTEIN YTXG"/>
    <property type="match status" value="1"/>
</dbReference>
<comment type="caution">
    <text evidence="3">The sequence shown here is derived from an EMBL/GenBank/DDBJ whole genome shotgun (WGS) entry which is preliminary data.</text>
</comment>
<feature type="coiled-coil region" evidence="1">
    <location>
        <begin position="22"/>
        <end position="66"/>
    </location>
</feature>
<evidence type="ECO:0000313" key="4">
    <source>
        <dbReference type="Proteomes" id="UP000318102"/>
    </source>
</evidence>
<evidence type="ECO:0000256" key="2">
    <source>
        <dbReference type="SAM" id="MobiDB-lite"/>
    </source>
</evidence>
<dbReference type="EMBL" id="VNJK01000005">
    <property type="protein sequence ID" value="TVX86759.1"/>
    <property type="molecule type" value="Genomic_DNA"/>
</dbReference>
<reference evidence="3 4" key="1">
    <citation type="submission" date="2019-07" db="EMBL/GenBank/DDBJ databases">
        <authorList>
            <person name="Kim J."/>
        </authorList>
    </citation>
    <scope>NUCLEOTIDE SEQUENCE [LARGE SCALE GENOMIC DNA]</scope>
    <source>
        <strain evidence="3 4">N4</strain>
    </source>
</reference>
<protein>
    <submittedName>
        <fullName evidence="3">DUF948 domain-containing protein</fullName>
    </submittedName>
</protein>
<gene>
    <name evidence="3" type="ORF">FPZ44_22820</name>
</gene>
<keyword evidence="1" id="KW-0175">Coiled coil</keyword>
<sequence>MIWQISVSIAAIAFVVLVYFMIQTLKAANQSLERASATLENVQRTIESLNADLQAVARNANEVTASIQHQMSKLEPITDSMQHAGEALSEVTLAVKEVSAGFAHGLRGKAAGGKGRVSEHPNPQPPMSSTPIGPLESASSSAPQQPSCQPNWYSWVDAGVQVWKVYRAVNSKS</sequence>
<keyword evidence="4" id="KW-1185">Reference proteome</keyword>
<dbReference type="OrthoDB" id="22069at2"/>
<organism evidence="3 4">
    <name type="scientific">Paenibacillus agilis</name>
    <dbReference type="NCBI Taxonomy" id="3020863"/>
    <lineage>
        <taxon>Bacteria</taxon>
        <taxon>Bacillati</taxon>
        <taxon>Bacillota</taxon>
        <taxon>Bacilli</taxon>
        <taxon>Bacillales</taxon>
        <taxon>Paenibacillaceae</taxon>
        <taxon>Paenibacillus</taxon>
    </lineage>
</organism>